<keyword evidence="3" id="KW-0904">Protein phosphatase</keyword>
<dbReference type="EMBL" id="JAGFMF010011774">
    <property type="protein sequence ID" value="KAG8513185.1"/>
    <property type="molecule type" value="Genomic_DNA"/>
</dbReference>
<dbReference type="PANTHER" id="PTHR45983:SF4">
    <property type="entry name" value="TYROSINE-PROTEIN PHOSPHATASE NON-RECEPTOR TYPE 18"/>
    <property type="match status" value="1"/>
</dbReference>
<evidence type="ECO:0000256" key="3">
    <source>
        <dbReference type="ARBA" id="ARBA00022912"/>
    </source>
</evidence>
<dbReference type="PRINTS" id="PR00700">
    <property type="entry name" value="PRTYPHPHTASE"/>
</dbReference>
<dbReference type="GO" id="GO:0005737">
    <property type="term" value="C:cytoplasm"/>
    <property type="evidence" value="ECO:0007669"/>
    <property type="project" value="TreeGrafter"/>
</dbReference>
<evidence type="ECO:0000256" key="5">
    <source>
        <dbReference type="SAM" id="MobiDB-lite"/>
    </source>
</evidence>
<comment type="similarity">
    <text evidence="4">Belongs to the protein-tyrosine phosphatase family. Non-receptor class 4 subfamily.</text>
</comment>
<dbReference type="InterPro" id="IPR016130">
    <property type="entry name" value="Tyr_Pase_AS"/>
</dbReference>
<accession>A0A8J6DMH2</accession>
<dbReference type="Pfam" id="PF00102">
    <property type="entry name" value="Y_phosphatase"/>
    <property type="match status" value="1"/>
</dbReference>
<feature type="region of interest" description="Disordered" evidence="5">
    <location>
        <begin position="560"/>
        <end position="585"/>
    </location>
</feature>
<feature type="non-terminal residue" evidence="8">
    <location>
        <position position="677"/>
    </location>
</feature>
<proteinExistence type="inferred from homology"/>
<dbReference type="Gene3D" id="3.90.190.10">
    <property type="entry name" value="Protein tyrosine phosphatase superfamily"/>
    <property type="match status" value="1"/>
</dbReference>
<keyword evidence="2" id="KW-0378">Hydrolase</keyword>
<dbReference type="SUPFAM" id="SSF52799">
    <property type="entry name" value="(Phosphotyrosine protein) phosphatases II"/>
    <property type="match status" value="1"/>
</dbReference>
<sequence length="677" mass="73920">GRGSRGAARLPLRAPTGRCDGRRGRPARRGLSGAPASRTPAPRPDLEAGGRTMSGSWDAARSFLRQLESRGGREGEVLADEFSDIRARSISWKTDNVYSTEAGCQPENVKKNRYKDVVPCKLEHGELWLLAPLPCPSVSIKTVPTVLRPSSPIALPSHHLQPHTAAPVHLGGLLLDVPSATGLYPRVSLNFDAPQTFKPCFLPLPLADDQTRVILSLLQEEGHSDYINGNFIRVRLGLREWAKWWVCQCDLGSKLNLYQGTDGSQAYIATQGPLPHTLLDFWRLVWEFGVKVILMACREVENGRKKCERYWAQEQEPLQIGLFYITLKKEKWVNADIIIRTLHVTFQKESRSVYQLQYMSWPDRGVPTHPEHVLTMVEEAHRLQGSSPCPPLCVHCSAGCGRTGVLCTVDYVRQLLLTQSRVTAHKFLLMCPVSAQTIPPNFSLFDVVLNMRKQRPSFVQTEEQYRFLYHTVSQMFLSALQNGSPYNQNLKENRAPLYADALSLRSSPNLLAVSSPAGGVLSPPFPGGHGLTSSRARRSISVPGLPTLAMNDTYATVQKRGAPAPALAPAPAPAPAPAAARAGGSDAEVLYSQVTPRALRTPARAGDEPGAPPSRGESERARAPGGRGGEVPADRNSAAPSTYEDVANGAPSGGLGFNQRIGKPKGPRDPPAEWTRI</sequence>
<dbReference type="InterPro" id="IPR000242">
    <property type="entry name" value="PTP_cat"/>
</dbReference>
<evidence type="ECO:0000256" key="2">
    <source>
        <dbReference type="ARBA" id="ARBA00022801"/>
    </source>
</evidence>
<dbReference type="InterPro" id="IPR003595">
    <property type="entry name" value="Tyr_Pase_cat"/>
</dbReference>
<feature type="region of interest" description="Disordered" evidence="5">
    <location>
        <begin position="1"/>
        <end position="54"/>
    </location>
</feature>
<organism evidence="8 9">
    <name type="scientific">Galemys pyrenaicus</name>
    <name type="common">Iberian desman</name>
    <name type="synonym">Pyrenean desman</name>
    <dbReference type="NCBI Taxonomy" id="202257"/>
    <lineage>
        <taxon>Eukaryota</taxon>
        <taxon>Metazoa</taxon>
        <taxon>Chordata</taxon>
        <taxon>Craniata</taxon>
        <taxon>Vertebrata</taxon>
        <taxon>Euteleostomi</taxon>
        <taxon>Mammalia</taxon>
        <taxon>Eutheria</taxon>
        <taxon>Laurasiatheria</taxon>
        <taxon>Eulipotyphla</taxon>
        <taxon>Talpidae</taxon>
        <taxon>Galemys</taxon>
    </lineage>
</organism>
<dbReference type="SMART" id="SM00404">
    <property type="entry name" value="PTPc_motif"/>
    <property type="match status" value="1"/>
</dbReference>
<evidence type="ECO:0000313" key="8">
    <source>
        <dbReference type="EMBL" id="KAG8513185.1"/>
    </source>
</evidence>
<comment type="caution">
    <text evidence="8">The sequence shown here is derived from an EMBL/GenBank/DDBJ whole genome shotgun (WGS) entry which is preliminary data.</text>
</comment>
<dbReference type="InterPro" id="IPR029021">
    <property type="entry name" value="Prot-tyrosine_phosphatase-like"/>
</dbReference>
<dbReference type="OrthoDB" id="8609993at2759"/>
<reference evidence="8" key="1">
    <citation type="journal article" date="2021" name="Evol. Appl.">
        <title>The genome of the Pyrenean desman and the effects of bottlenecks and inbreeding on the genomic landscape of an endangered species.</title>
        <authorList>
            <person name="Escoda L."/>
            <person name="Castresana J."/>
        </authorList>
    </citation>
    <scope>NUCLEOTIDE SEQUENCE</scope>
    <source>
        <strain evidence="8">IBE-C5619</strain>
    </source>
</reference>
<dbReference type="PROSITE" id="PS50056">
    <property type="entry name" value="TYR_PHOSPHATASE_2"/>
    <property type="match status" value="1"/>
</dbReference>
<dbReference type="InterPro" id="IPR000387">
    <property type="entry name" value="Tyr_Pase_dom"/>
</dbReference>
<dbReference type="InterPro" id="IPR047170">
    <property type="entry name" value="PTN12/18/22"/>
</dbReference>
<evidence type="ECO:0000259" key="7">
    <source>
        <dbReference type="PROSITE" id="PS50056"/>
    </source>
</evidence>
<evidence type="ECO:0000313" key="9">
    <source>
        <dbReference type="Proteomes" id="UP000700334"/>
    </source>
</evidence>
<keyword evidence="9" id="KW-1185">Reference proteome</keyword>
<feature type="compositionally biased region" description="Basic and acidic residues" evidence="5">
    <location>
        <begin position="666"/>
        <end position="677"/>
    </location>
</feature>
<gene>
    <name evidence="8" type="ORF">J0S82_020929</name>
</gene>
<dbReference type="GO" id="GO:0005634">
    <property type="term" value="C:nucleus"/>
    <property type="evidence" value="ECO:0007669"/>
    <property type="project" value="TreeGrafter"/>
</dbReference>
<name>A0A8J6DMH2_GALPY</name>
<dbReference type="AlphaFoldDB" id="A0A8J6DMH2"/>
<dbReference type="PROSITE" id="PS50055">
    <property type="entry name" value="TYR_PHOSPHATASE_PTP"/>
    <property type="match status" value="1"/>
</dbReference>
<evidence type="ECO:0000259" key="6">
    <source>
        <dbReference type="PROSITE" id="PS50055"/>
    </source>
</evidence>
<feature type="domain" description="Tyrosine specific protein phosphatases" evidence="7">
    <location>
        <begin position="371"/>
        <end position="466"/>
    </location>
</feature>
<feature type="compositionally biased region" description="Pro residues" evidence="5">
    <location>
        <begin position="566"/>
        <end position="576"/>
    </location>
</feature>
<evidence type="ECO:0000256" key="1">
    <source>
        <dbReference type="ARBA" id="ARBA00013064"/>
    </source>
</evidence>
<dbReference type="GO" id="GO:0004726">
    <property type="term" value="F:non-membrane spanning protein tyrosine phosphatase activity"/>
    <property type="evidence" value="ECO:0007669"/>
    <property type="project" value="InterPro"/>
</dbReference>
<feature type="region of interest" description="Disordered" evidence="5">
    <location>
        <begin position="597"/>
        <end position="677"/>
    </location>
</feature>
<dbReference type="SMART" id="SM00194">
    <property type="entry name" value="PTPc"/>
    <property type="match status" value="1"/>
</dbReference>
<dbReference type="PROSITE" id="PS00383">
    <property type="entry name" value="TYR_PHOSPHATASE_1"/>
    <property type="match status" value="1"/>
</dbReference>
<evidence type="ECO:0000256" key="4">
    <source>
        <dbReference type="ARBA" id="ARBA00034734"/>
    </source>
</evidence>
<protein>
    <recommendedName>
        <fullName evidence="1">protein-tyrosine-phosphatase</fullName>
        <ecNumber evidence="1">3.1.3.48</ecNumber>
    </recommendedName>
</protein>
<feature type="domain" description="Tyrosine-protein phosphatase" evidence="6">
    <location>
        <begin position="78"/>
        <end position="475"/>
    </location>
</feature>
<dbReference type="Proteomes" id="UP000700334">
    <property type="component" value="Unassembled WGS sequence"/>
</dbReference>
<dbReference type="EC" id="3.1.3.48" evidence="1"/>
<dbReference type="PANTHER" id="PTHR45983">
    <property type="entry name" value="TYROSINE PHOSPHATSE N18, PUTATIVE-RELATED"/>
    <property type="match status" value="1"/>
</dbReference>